<dbReference type="EC" id="2.7.11.1" evidence="2"/>
<dbReference type="GO" id="GO:0016020">
    <property type="term" value="C:membrane"/>
    <property type="evidence" value="ECO:0007669"/>
    <property type="project" value="UniProtKB-SubCell"/>
</dbReference>
<evidence type="ECO:0000256" key="7">
    <source>
        <dbReference type="ARBA" id="ARBA00023136"/>
    </source>
</evidence>
<dbReference type="SUPFAM" id="SSF56112">
    <property type="entry name" value="Protein kinase-like (PK-like)"/>
    <property type="match status" value="1"/>
</dbReference>
<keyword evidence="16" id="KW-1185">Reference proteome</keyword>
<dbReference type="InterPro" id="IPR036426">
    <property type="entry name" value="Bulb-type_lectin_dom_sf"/>
</dbReference>
<dbReference type="InterPro" id="IPR001245">
    <property type="entry name" value="Ser-Thr/Tyr_kinase_cat_dom"/>
</dbReference>
<keyword evidence="12" id="KW-0547">Nucleotide-binding</keyword>
<sequence length="362" mass="39791">MACQPRRLLAVAVALTLVATLLASPSASTNAADSLSFGSSNGSVFELGFFTRAGGEGGSGTYLGIWYRGIPGPTIVWVGNRHNPVVSSPGELRLSAGGQLQVVDRIQERTQRAGHHKQLINPNRIRRKHLGEGEYGAAYRGQFPGGSNVPVAVKLLTNKKGMGEDFENEVTTISRASHCNIISLLGYCLEGSHRALVYEYMQNGSLDLYKFGSIFDSMERKQLHWHKLYEIIVGVAREYLVRPELAPEDIRFWVSKTLRKKEREVDISGARGAAGYVAPEVFSTQYGRPSSKSDIYSFGMVILEMVGARKMENLAATGSQTFPGYLFDHMDEFCSNVTGERNSEATELVKKIVIVALYCVQV</sequence>
<keyword evidence="3" id="KW-0723">Serine/threonine-protein kinase</keyword>
<feature type="chain" id="PRO_5018181971" description="non-specific serine/threonine protein kinase" evidence="13">
    <location>
        <begin position="24"/>
        <end position="362"/>
    </location>
</feature>
<keyword evidence="7" id="KW-0472">Membrane</keyword>
<dbReference type="GO" id="GO:0004674">
    <property type="term" value="F:protein serine/threonine kinase activity"/>
    <property type="evidence" value="ECO:0007669"/>
    <property type="project" value="UniProtKB-KW"/>
</dbReference>
<reference evidence="16" key="1">
    <citation type="journal article" date="2019" name="Nat. Commun.">
        <title>The genome of broomcorn millet.</title>
        <authorList>
            <person name="Zou C."/>
            <person name="Miki D."/>
            <person name="Li D."/>
            <person name="Tang Q."/>
            <person name="Xiao L."/>
            <person name="Rajput S."/>
            <person name="Deng P."/>
            <person name="Jia W."/>
            <person name="Huang R."/>
            <person name="Zhang M."/>
            <person name="Sun Y."/>
            <person name="Hu J."/>
            <person name="Fu X."/>
            <person name="Schnable P.S."/>
            <person name="Li F."/>
            <person name="Zhang H."/>
            <person name="Feng B."/>
            <person name="Zhu X."/>
            <person name="Liu R."/>
            <person name="Schnable J.C."/>
            <person name="Zhu J.-K."/>
            <person name="Zhang H."/>
        </authorList>
    </citation>
    <scope>NUCLEOTIDE SEQUENCE [LARGE SCALE GENOMIC DNA]</scope>
</reference>
<dbReference type="PROSITE" id="PS50011">
    <property type="entry name" value="PROTEIN_KINASE_DOM"/>
    <property type="match status" value="1"/>
</dbReference>
<evidence type="ECO:0000256" key="11">
    <source>
        <dbReference type="ARBA" id="ARBA00048679"/>
    </source>
</evidence>
<dbReference type="EMBL" id="PQIB02000005">
    <property type="protein sequence ID" value="RLN19992.1"/>
    <property type="molecule type" value="Genomic_DNA"/>
</dbReference>
<dbReference type="Gene3D" id="1.10.510.10">
    <property type="entry name" value="Transferase(Phosphotransferase) domain 1"/>
    <property type="match status" value="1"/>
</dbReference>
<keyword evidence="9" id="KW-0325">Glycoprotein</keyword>
<keyword evidence="3" id="KW-0418">Kinase</keyword>
<evidence type="ECO:0000256" key="6">
    <source>
        <dbReference type="ARBA" id="ARBA00022989"/>
    </source>
</evidence>
<keyword evidence="6" id="KW-1133">Transmembrane helix</keyword>
<dbReference type="PANTHER" id="PTHR27009">
    <property type="entry name" value="RUST RESISTANCE KINASE LR10-RELATED"/>
    <property type="match status" value="1"/>
</dbReference>
<feature type="signal peptide" evidence="13">
    <location>
        <begin position="1"/>
        <end position="23"/>
    </location>
</feature>
<dbReference type="AlphaFoldDB" id="A0A3L6SIR0"/>
<dbReference type="Gene3D" id="3.30.200.20">
    <property type="entry name" value="Phosphorylase Kinase, domain 1"/>
    <property type="match status" value="1"/>
</dbReference>
<dbReference type="Pfam" id="PF07714">
    <property type="entry name" value="PK_Tyr_Ser-Thr"/>
    <property type="match status" value="1"/>
</dbReference>
<organism evidence="15 16">
    <name type="scientific">Panicum miliaceum</name>
    <name type="common">Proso millet</name>
    <name type="synonym">Broomcorn millet</name>
    <dbReference type="NCBI Taxonomy" id="4540"/>
    <lineage>
        <taxon>Eukaryota</taxon>
        <taxon>Viridiplantae</taxon>
        <taxon>Streptophyta</taxon>
        <taxon>Embryophyta</taxon>
        <taxon>Tracheophyta</taxon>
        <taxon>Spermatophyta</taxon>
        <taxon>Magnoliopsida</taxon>
        <taxon>Liliopsida</taxon>
        <taxon>Poales</taxon>
        <taxon>Poaceae</taxon>
        <taxon>PACMAD clade</taxon>
        <taxon>Panicoideae</taxon>
        <taxon>Panicodae</taxon>
        <taxon>Paniceae</taxon>
        <taxon>Panicinae</taxon>
        <taxon>Panicum</taxon>
        <taxon>Panicum sect. Panicum</taxon>
    </lineage>
</organism>
<keyword evidence="4" id="KW-0812">Transmembrane</keyword>
<evidence type="ECO:0000256" key="13">
    <source>
        <dbReference type="SAM" id="SignalP"/>
    </source>
</evidence>
<evidence type="ECO:0000256" key="1">
    <source>
        <dbReference type="ARBA" id="ARBA00004479"/>
    </source>
</evidence>
<keyword evidence="8" id="KW-0675">Receptor</keyword>
<comment type="caution">
    <text evidence="15">The sequence shown here is derived from an EMBL/GenBank/DDBJ whole genome shotgun (WGS) entry which is preliminary data.</text>
</comment>
<dbReference type="InterPro" id="IPR017441">
    <property type="entry name" value="Protein_kinase_ATP_BS"/>
</dbReference>
<dbReference type="InterPro" id="IPR045874">
    <property type="entry name" value="LRK10/LRL21-25-like"/>
</dbReference>
<comment type="catalytic activity">
    <reaction evidence="11">
        <text>L-seryl-[protein] + ATP = O-phospho-L-seryl-[protein] + ADP + H(+)</text>
        <dbReference type="Rhea" id="RHEA:17989"/>
        <dbReference type="Rhea" id="RHEA-COMP:9863"/>
        <dbReference type="Rhea" id="RHEA-COMP:11604"/>
        <dbReference type="ChEBI" id="CHEBI:15378"/>
        <dbReference type="ChEBI" id="CHEBI:29999"/>
        <dbReference type="ChEBI" id="CHEBI:30616"/>
        <dbReference type="ChEBI" id="CHEBI:83421"/>
        <dbReference type="ChEBI" id="CHEBI:456216"/>
        <dbReference type="EC" id="2.7.11.1"/>
    </reaction>
</comment>
<keyword evidence="5 13" id="KW-0732">Signal</keyword>
<dbReference type="PROSITE" id="PS00107">
    <property type="entry name" value="PROTEIN_KINASE_ATP"/>
    <property type="match status" value="1"/>
</dbReference>
<keyword evidence="12" id="KW-0067">ATP-binding</keyword>
<evidence type="ECO:0000256" key="8">
    <source>
        <dbReference type="ARBA" id="ARBA00023170"/>
    </source>
</evidence>
<evidence type="ECO:0000256" key="2">
    <source>
        <dbReference type="ARBA" id="ARBA00012513"/>
    </source>
</evidence>
<keyword evidence="3" id="KW-0808">Transferase</keyword>
<comment type="catalytic activity">
    <reaction evidence="10">
        <text>L-threonyl-[protein] + ATP = O-phospho-L-threonyl-[protein] + ADP + H(+)</text>
        <dbReference type="Rhea" id="RHEA:46608"/>
        <dbReference type="Rhea" id="RHEA-COMP:11060"/>
        <dbReference type="Rhea" id="RHEA-COMP:11605"/>
        <dbReference type="ChEBI" id="CHEBI:15378"/>
        <dbReference type="ChEBI" id="CHEBI:30013"/>
        <dbReference type="ChEBI" id="CHEBI:30616"/>
        <dbReference type="ChEBI" id="CHEBI:61977"/>
        <dbReference type="ChEBI" id="CHEBI:456216"/>
        <dbReference type="EC" id="2.7.11.1"/>
    </reaction>
</comment>
<accession>A0A3L6SIR0</accession>
<evidence type="ECO:0000259" key="14">
    <source>
        <dbReference type="PROSITE" id="PS50011"/>
    </source>
</evidence>
<evidence type="ECO:0000256" key="4">
    <source>
        <dbReference type="ARBA" id="ARBA00022692"/>
    </source>
</evidence>
<feature type="domain" description="Protein kinase" evidence="14">
    <location>
        <begin position="124"/>
        <end position="362"/>
    </location>
</feature>
<dbReference type="STRING" id="4540.A0A3L6SIR0"/>
<evidence type="ECO:0000313" key="16">
    <source>
        <dbReference type="Proteomes" id="UP000275267"/>
    </source>
</evidence>
<feature type="binding site" evidence="12">
    <location>
        <position position="154"/>
    </location>
    <ligand>
        <name>ATP</name>
        <dbReference type="ChEBI" id="CHEBI:30616"/>
    </ligand>
</feature>
<dbReference type="InterPro" id="IPR000719">
    <property type="entry name" value="Prot_kinase_dom"/>
</dbReference>
<evidence type="ECO:0000256" key="10">
    <source>
        <dbReference type="ARBA" id="ARBA00047899"/>
    </source>
</evidence>
<dbReference type="GO" id="GO:0005524">
    <property type="term" value="F:ATP binding"/>
    <property type="evidence" value="ECO:0007669"/>
    <property type="project" value="UniProtKB-UniRule"/>
</dbReference>
<evidence type="ECO:0000256" key="5">
    <source>
        <dbReference type="ARBA" id="ARBA00022729"/>
    </source>
</evidence>
<evidence type="ECO:0000256" key="9">
    <source>
        <dbReference type="ARBA" id="ARBA00023180"/>
    </source>
</evidence>
<evidence type="ECO:0000313" key="15">
    <source>
        <dbReference type="EMBL" id="RLN19992.1"/>
    </source>
</evidence>
<dbReference type="OrthoDB" id="4062651at2759"/>
<name>A0A3L6SIR0_PANMI</name>
<dbReference type="Proteomes" id="UP000275267">
    <property type="component" value="Unassembled WGS sequence"/>
</dbReference>
<protein>
    <recommendedName>
        <fullName evidence="2">non-specific serine/threonine protein kinase</fullName>
        <ecNumber evidence="2">2.7.11.1</ecNumber>
    </recommendedName>
</protein>
<comment type="subcellular location">
    <subcellularLocation>
        <location evidence="1">Membrane</location>
        <topology evidence="1">Single-pass type I membrane protein</topology>
    </subcellularLocation>
</comment>
<proteinExistence type="predicted"/>
<gene>
    <name evidence="15" type="ORF">C2845_PM02G07420</name>
</gene>
<evidence type="ECO:0000256" key="3">
    <source>
        <dbReference type="ARBA" id="ARBA00022527"/>
    </source>
</evidence>
<dbReference type="InterPro" id="IPR011009">
    <property type="entry name" value="Kinase-like_dom_sf"/>
</dbReference>
<evidence type="ECO:0000256" key="12">
    <source>
        <dbReference type="PROSITE-ProRule" id="PRU10141"/>
    </source>
</evidence>
<dbReference type="SUPFAM" id="SSF51110">
    <property type="entry name" value="alpha-D-mannose-specific plant lectins"/>
    <property type="match status" value="1"/>
</dbReference>